<dbReference type="HOGENOM" id="CLU_921385_0_0_1"/>
<dbReference type="VEuPathDB" id="FungiDB:CC1G_06502"/>
<protein>
    <recommendedName>
        <fullName evidence="3">DUF6533 domain-containing protein</fullName>
    </recommendedName>
</protein>
<feature type="transmembrane region" description="Helical" evidence="2">
    <location>
        <begin position="30"/>
        <end position="47"/>
    </location>
</feature>
<feature type="region of interest" description="Disordered" evidence="1">
    <location>
        <begin position="216"/>
        <end position="235"/>
    </location>
</feature>
<keyword evidence="2" id="KW-0812">Transmembrane</keyword>
<dbReference type="GeneID" id="6011625"/>
<feature type="domain" description="DUF6533" evidence="3">
    <location>
        <begin position="34"/>
        <end position="75"/>
    </location>
</feature>
<gene>
    <name evidence="4" type="ORF">CC1G_06502</name>
</gene>
<sequence length="302" mass="33628">MSGFRLLACAAPLTLEGLPACEKAMQLRRLQMTVQLISIVLLYYDYLLTLKDEIRYVWFGKFKPSTIYYICCRYSLAANVIYLYAILQDRYGTRYVFDPVHRTLCADRGPNRAKLSSSVHHLVRLEHLRPLRYHRLSGFLTARFILALRAAQAPNDDENSDGLPSFVANGNAVRVGGRSPIRFSTPVPSIFDEFQQDLGLGSERHSACDAVYVEHSSRNTLQKRREENPDIEEGFVQGCSRDFESASSSESPCRDVSSSSVVKQSSSAPEPSGVLGHTPTSAVWPDSASLRNRTKAGPSSSL</sequence>
<name>A8NNC4_COPC7</name>
<dbReference type="Pfam" id="PF20151">
    <property type="entry name" value="DUF6533"/>
    <property type="match status" value="1"/>
</dbReference>
<feature type="compositionally biased region" description="Low complexity" evidence="1">
    <location>
        <begin position="246"/>
        <end position="267"/>
    </location>
</feature>
<dbReference type="EMBL" id="AACS02000012">
    <property type="protein sequence ID" value="EAU86741.2"/>
    <property type="molecule type" value="Genomic_DNA"/>
</dbReference>
<feature type="transmembrane region" description="Helical" evidence="2">
    <location>
        <begin position="67"/>
        <end position="87"/>
    </location>
</feature>
<keyword evidence="5" id="KW-1185">Reference proteome</keyword>
<dbReference type="RefSeq" id="XP_001835099.2">
    <property type="nucleotide sequence ID" value="XM_001835047.2"/>
</dbReference>
<dbReference type="AlphaFoldDB" id="A8NNC4"/>
<evidence type="ECO:0000256" key="1">
    <source>
        <dbReference type="SAM" id="MobiDB-lite"/>
    </source>
</evidence>
<reference evidence="4 5" key="1">
    <citation type="journal article" date="2010" name="Proc. Natl. Acad. Sci. U.S.A.">
        <title>Insights into evolution of multicellular fungi from the assembled chromosomes of the mushroom Coprinopsis cinerea (Coprinus cinereus).</title>
        <authorList>
            <person name="Stajich J.E."/>
            <person name="Wilke S.K."/>
            <person name="Ahren D."/>
            <person name="Au C.H."/>
            <person name="Birren B.W."/>
            <person name="Borodovsky M."/>
            <person name="Burns C."/>
            <person name="Canback B."/>
            <person name="Casselton L.A."/>
            <person name="Cheng C.K."/>
            <person name="Deng J."/>
            <person name="Dietrich F.S."/>
            <person name="Fargo D.C."/>
            <person name="Farman M.L."/>
            <person name="Gathman A.C."/>
            <person name="Goldberg J."/>
            <person name="Guigo R."/>
            <person name="Hoegger P.J."/>
            <person name="Hooker J.B."/>
            <person name="Huggins A."/>
            <person name="James T.Y."/>
            <person name="Kamada T."/>
            <person name="Kilaru S."/>
            <person name="Kodira C."/>
            <person name="Kues U."/>
            <person name="Kupfer D."/>
            <person name="Kwan H.S."/>
            <person name="Lomsadze A."/>
            <person name="Li W."/>
            <person name="Lilly W.W."/>
            <person name="Ma L.J."/>
            <person name="Mackey A.J."/>
            <person name="Manning G."/>
            <person name="Martin F."/>
            <person name="Muraguchi H."/>
            <person name="Natvig D.O."/>
            <person name="Palmerini H."/>
            <person name="Ramesh M.A."/>
            <person name="Rehmeyer C.J."/>
            <person name="Roe B.A."/>
            <person name="Shenoy N."/>
            <person name="Stanke M."/>
            <person name="Ter-Hovhannisyan V."/>
            <person name="Tunlid A."/>
            <person name="Velagapudi R."/>
            <person name="Vision T.J."/>
            <person name="Zeng Q."/>
            <person name="Zolan M.E."/>
            <person name="Pukkila P.J."/>
        </authorList>
    </citation>
    <scope>NUCLEOTIDE SEQUENCE [LARGE SCALE GENOMIC DNA]</scope>
    <source>
        <strain evidence="5">Okayama-7 / 130 / ATCC MYA-4618 / FGSC 9003</strain>
    </source>
</reference>
<accession>A8NNC4</accession>
<comment type="caution">
    <text evidence="4">The sequence shown here is derived from an EMBL/GenBank/DDBJ whole genome shotgun (WGS) entry which is preliminary data.</text>
</comment>
<proteinExistence type="predicted"/>
<keyword evidence="2" id="KW-0472">Membrane</keyword>
<keyword evidence="2" id="KW-1133">Transmembrane helix</keyword>
<organism evidence="4 5">
    <name type="scientific">Coprinopsis cinerea (strain Okayama-7 / 130 / ATCC MYA-4618 / FGSC 9003)</name>
    <name type="common">Inky cap fungus</name>
    <name type="synonym">Hormographiella aspergillata</name>
    <dbReference type="NCBI Taxonomy" id="240176"/>
    <lineage>
        <taxon>Eukaryota</taxon>
        <taxon>Fungi</taxon>
        <taxon>Dikarya</taxon>
        <taxon>Basidiomycota</taxon>
        <taxon>Agaricomycotina</taxon>
        <taxon>Agaricomycetes</taxon>
        <taxon>Agaricomycetidae</taxon>
        <taxon>Agaricales</taxon>
        <taxon>Agaricineae</taxon>
        <taxon>Psathyrellaceae</taxon>
        <taxon>Coprinopsis</taxon>
    </lineage>
</organism>
<feature type="region of interest" description="Disordered" evidence="1">
    <location>
        <begin position="246"/>
        <end position="302"/>
    </location>
</feature>
<evidence type="ECO:0000259" key="3">
    <source>
        <dbReference type="Pfam" id="PF20151"/>
    </source>
</evidence>
<evidence type="ECO:0000313" key="4">
    <source>
        <dbReference type="EMBL" id="EAU86741.2"/>
    </source>
</evidence>
<dbReference type="Proteomes" id="UP000001861">
    <property type="component" value="Unassembled WGS sequence"/>
</dbReference>
<evidence type="ECO:0000313" key="5">
    <source>
        <dbReference type="Proteomes" id="UP000001861"/>
    </source>
</evidence>
<dbReference type="InParanoid" id="A8NNC4"/>
<evidence type="ECO:0000256" key="2">
    <source>
        <dbReference type="SAM" id="Phobius"/>
    </source>
</evidence>
<dbReference type="InterPro" id="IPR045340">
    <property type="entry name" value="DUF6533"/>
</dbReference>
<dbReference type="OrthoDB" id="3242409at2759"/>
<dbReference type="KEGG" id="cci:CC1G_06502"/>